<feature type="domain" description="N-acetyltransferase" evidence="3">
    <location>
        <begin position="183"/>
        <end position="339"/>
    </location>
</feature>
<protein>
    <submittedName>
        <fullName evidence="4">GNAT family N-acetyltransferase</fullName>
        <ecNumber evidence="4">2.3.1.-</ecNumber>
    </submittedName>
</protein>
<dbReference type="Pfam" id="PF00583">
    <property type="entry name" value="Acetyltransf_1"/>
    <property type="match status" value="1"/>
</dbReference>
<dbReference type="InterPro" id="IPR050832">
    <property type="entry name" value="Bact_Acetyltransf"/>
</dbReference>
<dbReference type="Pfam" id="PF13508">
    <property type="entry name" value="Acetyltransf_7"/>
    <property type="match status" value="1"/>
</dbReference>
<dbReference type="EMBL" id="JBHEZZ010000002">
    <property type="protein sequence ID" value="MFC1400692.1"/>
    <property type="molecule type" value="Genomic_DNA"/>
</dbReference>
<dbReference type="RefSeq" id="WP_051725248.1">
    <property type="nucleotide sequence ID" value="NZ_JBHEZZ010000002.1"/>
</dbReference>
<keyword evidence="2 4" id="KW-0012">Acyltransferase</keyword>
<dbReference type="Proteomes" id="UP001592528">
    <property type="component" value="Unassembled WGS sequence"/>
</dbReference>
<organism evidence="4 5">
    <name type="scientific">Streptacidiphilus cavernicola</name>
    <dbReference type="NCBI Taxonomy" id="3342716"/>
    <lineage>
        <taxon>Bacteria</taxon>
        <taxon>Bacillati</taxon>
        <taxon>Actinomycetota</taxon>
        <taxon>Actinomycetes</taxon>
        <taxon>Kitasatosporales</taxon>
        <taxon>Streptomycetaceae</taxon>
        <taxon>Streptacidiphilus</taxon>
    </lineage>
</organism>
<dbReference type="Gene3D" id="3.40.630.30">
    <property type="match status" value="1"/>
</dbReference>
<accession>A0ABV6UGW0</accession>
<evidence type="ECO:0000256" key="1">
    <source>
        <dbReference type="ARBA" id="ARBA00022679"/>
    </source>
</evidence>
<dbReference type="PANTHER" id="PTHR43877">
    <property type="entry name" value="AMINOALKYLPHOSPHONATE N-ACETYLTRANSFERASE-RELATED-RELATED"/>
    <property type="match status" value="1"/>
</dbReference>
<dbReference type="CDD" id="cd04301">
    <property type="entry name" value="NAT_SF"/>
    <property type="match status" value="2"/>
</dbReference>
<evidence type="ECO:0000259" key="3">
    <source>
        <dbReference type="PROSITE" id="PS51186"/>
    </source>
</evidence>
<dbReference type="SUPFAM" id="SSF55729">
    <property type="entry name" value="Acyl-CoA N-acyltransferases (Nat)"/>
    <property type="match status" value="2"/>
</dbReference>
<dbReference type="PROSITE" id="PS51186">
    <property type="entry name" value="GNAT"/>
    <property type="match status" value="2"/>
</dbReference>
<dbReference type="InterPro" id="IPR016181">
    <property type="entry name" value="Acyl_CoA_acyltransferase"/>
</dbReference>
<name>A0ABV6UGW0_9ACTN</name>
<evidence type="ECO:0000256" key="2">
    <source>
        <dbReference type="ARBA" id="ARBA00023315"/>
    </source>
</evidence>
<dbReference type="InterPro" id="IPR000182">
    <property type="entry name" value="GNAT_dom"/>
</dbReference>
<keyword evidence="1 4" id="KW-0808">Transferase</keyword>
<keyword evidence="5" id="KW-1185">Reference proteome</keyword>
<sequence>MSSDSGYTWRPITVDDTDTFLRLRHALAEADDTGDHFGRDQVTETFASSYIDFPRGSVGVFTEGGVVEDGEAEGGEMVAYCYLQARTAADPVHEFRMSGGVHPGHRGRGLGTRLLEWAAEAVVPLHLERFPQAPLSLNIGTLVGHTAMEQLFADQGYQQRRWFNTMRIDLGRELPGAPLPEGVTVRTFAPECSEDARTVRNEAFRDHWGSTETSPEIWQQVTSGSAFRPDLTVVAYQDGEPLALVLTEEFDEYRAATGKRDLYIGLVGTRRSARGRGLASALLTQVLARARAEGFDTASLGVDADSPTGALGLYQRLGFRAEQVWVVQSKPIGVGAPVV</sequence>
<comment type="caution">
    <text evidence="4">The sequence shown here is derived from an EMBL/GenBank/DDBJ whole genome shotgun (WGS) entry which is preliminary data.</text>
</comment>
<dbReference type="GO" id="GO:0016746">
    <property type="term" value="F:acyltransferase activity"/>
    <property type="evidence" value="ECO:0007669"/>
    <property type="project" value="UniProtKB-KW"/>
</dbReference>
<evidence type="ECO:0000313" key="5">
    <source>
        <dbReference type="Proteomes" id="UP001592528"/>
    </source>
</evidence>
<gene>
    <name evidence="4" type="ORF">ACEZDJ_05265</name>
</gene>
<dbReference type="EC" id="2.3.1.-" evidence="4"/>
<feature type="domain" description="N-acetyltransferase" evidence="3">
    <location>
        <begin position="7"/>
        <end position="175"/>
    </location>
</feature>
<reference evidence="4 5" key="1">
    <citation type="submission" date="2024-09" db="EMBL/GenBank/DDBJ databases">
        <authorList>
            <person name="Lee S.D."/>
        </authorList>
    </citation>
    <scope>NUCLEOTIDE SEQUENCE [LARGE SCALE GENOMIC DNA]</scope>
    <source>
        <strain evidence="4 5">N1-5</strain>
    </source>
</reference>
<evidence type="ECO:0000313" key="4">
    <source>
        <dbReference type="EMBL" id="MFC1400692.1"/>
    </source>
</evidence>
<proteinExistence type="predicted"/>